<evidence type="ECO:0000256" key="7">
    <source>
        <dbReference type="ARBA" id="ARBA00022927"/>
    </source>
</evidence>
<dbReference type="InterPro" id="IPR005628">
    <property type="entry name" value="GspK"/>
</dbReference>
<keyword evidence="9 10" id="KW-0472">Membrane</keyword>
<dbReference type="EMBL" id="VAUV01000009">
    <property type="protein sequence ID" value="TLD70124.1"/>
    <property type="molecule type" value="Genomic_DNA"/>
</dbReference>
<evidence type="ECO:0000256" key="5">
    <source>
        <dbReference type="ARBA" id="ARBA00022519"/>
    </source>
</evidence>
<dbReference type="PANTHER" id="PTHR38831">
    <property type="entry name" value="TYPE II SECRETION SYSTEM PROTEIN K"/>
    <property type="match status" value="1"/>
</dbReference>
<evidence type="ECO:0000256" key="9">
    <source>
        <dbReference type="ARBA" id="ARBA00023136"/>
    </source>
</evidence>
<evidence type="ECO:0000256" key="6">
    <source>
        <dbReference type="ARBA" id="ARBA00022692"/>
    </source>
</evidence>
<keyword evidence="6 10" id="KW-0812">Transmembrane</keyword>
<name>A0A5R8KCT6_9BACT</name>
<proteinExistence type="inferred from homology"/>
<keyword evidence="13" id="KW-1185">Reference proteome</keyword>
<evidence type="ECO:0000256" key="4">
    <source>
        <dbReference type="ARBA" id="ARBA00022475"/>
    </source>
</evidence>
<dbReference type="AlphaFoldDB" id="A0A5R8KCT6"/>
<accession>A0A5R8KCT6</accession>
<keyword evidence="7" id="KW-0653">Protein transport</keyword>
<evidence type="ECO:0000256" key="1">
    <source>
        <dbReference type="ARBA" id="ARBA00004533"/>
    </source>
</evidence>
<reference evidence="12 13" key="1">
    <citation type="submission" date="2019-05" db="EMBL/GenBank/DDBJ databases">
        <title>Verrucobacter flavum gen. nov., sp. nov. a new member of the family Verrucomicrobiaceae.</title>
        <authorList>
            <person name="Szuroczki S."/>
            <person name="Abbaszade G."/>
            <person name="Szabo A."/>
            <person name="Felfoldi T."/>
            <person name="Schumann P."/>
            <person name="Boka K."/>
            <person name="Keki Z."/>
            <person name="Toumi M."/>
            <person name="Toth E."/>
        </authorList>
    </citation>
    <scope>NUCLEOTIDE SEQUENCE [LARGE SCALE GENOMIC DNA]</scope>
    <source>
        <strain evidence="12 13">MG-N-17</strain>
    </source>
</reference>
<dbReference type="OrthoDB" id="9790152at2"/>
<keyword evidence="3" id="KW-0813">Transport</keyword>
<dbReference type="GO" id="GO:0009306">
    <property type="term" value="P:protein secretion"/>
    <property type="evidence" value="ECO:0007669"/>
    <property type="project" value="InterPro"/>
</dbReference>
<sequence length="311" mass="34195">MNFAILPTKKSRASALLVVLWVIALLSFLVVTTLMVIMQDVESVGARHQVFRARQLAEMGVAVASNPMVKMGDPLLGRQVSPVERYEAIISTEESLLNINALLTEQRRLILERLFSGKGLEAAAAQTLVNRMLDWIDGDELQRLDSMERDQYEKAGFPGRPYDRPFRSLDEVALVAGMDTLIELWPQWRESFTVFGDGMLDVNEASPELIAALTGVSVLNARDLASRRDGPDGRRYTLDDTPFLELGEVTALLGISEADMVLLEGLLTLKGSTRRVVSTGVAGDYARSITVLVSGDGGSAVMLDWRETVPQ</sequence>
<gene>
    <name evidence="12" type="ORF">FEM03_13075</name>
</gene>
<dbReference type="Proteomes" id="UP000306196">
    <property type="component" value="Unassembled WGS sequence"/>
</dbReference>
<comment type="similarity">
    <text evidence="2">Belongs to the GSP K family.</text>
</comment>
<dbReference type="GO" id="GO:0005886">
    <property type="term" value="C:plasma membrane"/>
    <property type="evidence" value="ECO:0007669"/>
    <property type="project" value="UniProtKB-SubCell"/>
</dbReference>
<dbReference type="PANTHER" id="PTHR38831:SF2">
    <property type="entry name" value="TYPE II SECRETION SYSTEM PROTEIN K"/>
    <property type="match status" value="1"/>
</dbReference>
<evidence type="ECO:0000256" key="3">
    <source>
        <dbReference type="ARBA" id="ARBA00022448"/>
    </source>
</evidence>
<dbReference type="SUPFAM" id="SSF158544">
    <property type="entry name" value="GspK insert domain-like"/>
    <property type="match status" value="1"/>
</dbReference>
<dbReference type="Pfam" id="PF21687">
    <property type="entry name" value="T2SSK_1st"/>
    <property type="match status" value="1"/>
</dbReference>
<feature type="transmembrane region" description="Helical" evidence="10">
    <location>
        <begin position="15"/>
        <end position="38"/>
    </location>
</feature>
<evidence type="ECO:0000256" key="8">
    <source>
        <dbReference type="ARBA" id="ARBA00022989"/>
    </source>
</evidence>
<keyword evidence="4" id="KW-1003">Cell membrane</keyword>
<dbReference type="Gene3D" id="1.10.40.60">
    <property type="entry name" value="EpsJ-like"/>
    <property type="match status" value="1"/>
</dbReference>
<evidence type="ECO:0000256" key="2">
    <source>
        <dbReference type="ARBA" id="ARBA00007246"/>
    </source>
</evidence>
<protein>
    <recommendedName>
        <fullName evidence="11">T2SS protein K first SAM-like domain-containing protein</fullName>
    </recommendedName>
</protein>
<keyword evidence="5" id="KW-0997">Cell inner membrane</keyword>
<evidence type="ECO:0000313" key="13">
    <source>
        <dbReference type="Proteomes" id="UP000306196"/>
    </source>
</evidence>
<evidence type="ECO:0000259" key="11">
    <source>
        <dbReference type="Pfam" id="PF21687"/>
    </source>
</evidence>
<organism evidence="12 13">
    <name type="scientific">Phragmitibacter flavus</name>
    <dbReference type="NCBI Taxonomy" id="2576071"/>
    <lineage>
        <taxon>Bacteria</taxon>
        <taxon>Pseudomonadati</taxon>
        <taxon>Verrucomicrobiota</taxon>
        <taxon>Verrucomicrobiia</taxon>
        <taxon>Verrucomicrobiales</taxon>
        <taxon>Verrucomicrobiaceae</taxon>
        <taxon>Phragmitibacter</taxon>
    </lineage>
</organism>
<dbReference type="RefSeq" id="WP_138086719.1">
    <property type="nucleotide sequence ID" value="NZ_VAUV01000009.1"/>
</dbReference>
<feature type="domain" description="T2SS protein K first SAM-like" evidence="11">
    <location>
        <begin position="96"/>
        <end position="180"/>
    </location>
</feature>
<evidence type="ECO:0000313" key="12">
    <source>
        <dbReference type="EMBL" id="TLD70124.1"/>
    </source>
</evidence>
<dbReference type="InterPro" id="IPR049031">
    <property type="entry name" value="T2SSK_SAM-like_1st"/>
</dbReference>
<evidence type="ECO:0000256" key="10">
    <source>
        <dbReference type="SAM" id="Phobius"/>
    </source>
</evidence>
<comment type="caution">
    <text evidence="12">The sequence shown here is derived from an EMBL/GenBank/DDBJ whole genome shotgun (WGS) entry which is preliminary data.</text>
</comment>
<comment type="subcellular location">
    <subcellularLocation>
        <location evidence="1">Cell inner membrane</location>
    </subcellularLocation>
</comment>
<keyword evidence="8 10" id="KW-1133">Transmembrane helix</keyword>
<dbReference type="InterPro" id="IPR038072">
    <property type="entry name" value="GspK_central_sf"/>
</dbReference>